<dbReference type="SUPFAM" id="SSF103473">
    <property type="entry name" value="MFS general substrate transporter"/>
    <property type="match status" value="1"/>
</dbReference>
<dbReference type="AlphaFoldDB" id="M2N8I7"/>
<dbReference type="PANTHER" id="PTHR23502">
    <property type="entry name" value="MAJOR FACILITATOR SUPERFAMILY"/>
    <property type="match status" value="1"/>
</dbReference>
<keyword evidence="7" id="KW-1185">Reference proteome</keyword>
<keyword evidence="3 5" id="KW-1133">Transmembrane helix</keyword>
<proteinExistence type="predicted"/>
<evidence type="ECO:0000256" key="2">
    <source>
        <dbReference type="ARBA" id="ARBA00022692"/>
    </source>
</evidence>
<feature type="transmembrane region" description="Helical" evidence="5">
    <location>
        <begin position="393"/>
        <end position="414"/>
    </location>
</feature>
<organism evidence="6 7">
    <name type="scientific">Baudoinia panamericana (strain UAMH 10762)</name>
    <name type="common">Angels' share fungus</name>
    <name type="synonym">Baudoinia compniacensis (strain UAMH 10762)</name>
    <dbReference type="NCBI Taxonomy" id="717646"/>
    <lineage>
        <taxon>Eukaryota</taxon>
        <taxon>Fungi</taxon>
        <taxon>Dikarya</taxon>
        <taxon>Ascomycota</taxon>
        <taxon>Pezizomycotina</taxon>
        <taxon>Dothideomycetes</taxon>
        <taxon>Dothideomycetidae</taxon>
        <taxon>Mycosphaerellales</taxon>
        <taxon>Teratosphaeriaceae</taxon>
        <taxon>Baudoinia</taxon>
    </lineage>
</organism>
<gene>
    <name evidence="6" type="ORF">BAUCODRAFT_123616</name>
</gene>
<feature type="transmembrane region" description="Helical" evidence="5">
    <location>
        <begin position="352"/>
        <end position="372"/>
    </location>
</feature>
<feature type="transmembrane region" description="Helical" evidence="5">
    <location>
        <begin position="199"/>
        <end position="221"/>
    </location>
</feature>
<dbReference type="EMBL" id="KB445557">
    <property type="protein sequence ID" value="EMC95145.1"/>
    <property type="molecule type" value="Genomic_DNA"/>
</dbReference>
<reference evidence="6 7" key="1">
    <citation type="journal article" date="2012" name="PLoS Pathog.">
        <title>Diverse lifestyles and strategies of plant pathogenesis encoded in the genomes of eighteen Dothideomycetes fungi.</title>
        <authorList>
            <person name="Ohm R.A."/>
            <person name="Feau N."/>
            <person name="Henrissat B."/>
            <person name="Schoch C.L."/>
            <person name="Horwitz B.A."/>
            <person name="Barry K.W."/>
            <person name="Condon B.J."/>
            <person name="Copeland A.C."/>
            <person name="Dhillon B."/>
            <person name="Glaser F."/>
            <person name="Hesse C.N."/>
            <person name="Kosti I."/>
            <person name="LaButti K."/>
            <person name="Lindquist E.A."/>
            <person name="Lucas S."/>
            <person name="Salamov A.A."/>
            <person name="Bradshaw R.E."/>
            <person name="Ciuffetti L."/>
            <person name="Hamelin R.C."/>
            <person name="Kema G.H.J."/>
            <person name="Lawrence C."/>
            <person name="Scott J.A."/>
            <person name="Spatafora J.W."/>
            <person name="Turgeon B.G."/>
            <person name="de Wit P.J.G.M."/>
            <person name="Zhong S."/>
            <person name="Goodwin S.B."/>
            <person name="Grigoriev I.V."/>
        </authorList>
    </citation>
    <scope>NUCLEOTIDE SEQUENCE [LARGE SCALE GENOMIC DNA]</scope>
    <source>
        <strain evidence="6 7">UAMH 10762</strain>
    </source>
</reference>
<dbReference type="InterPro" id="IPR036259">
    <property type="entry name" value="MFS_trans_sf"/>
</dbReference>
<dbReference type="OMA" id="MWAVGIN"/>
<dbReference type="eggNOG" id="KOG0255">
    <property type="taxonomic scope" value="Eukaryota"/>
</dbReference>
<dbReference type="OrthoDB" id="2533084at2759"/>
<feature type="transmembrane region" description="Helical" evidence="5">
    <location>
        <begin position="420"/>
        <end position="446"/>
    </location>
</feature>
<comment type="subcellular location">
    <subcellularLocation>
        <location evidence="1">Membrane</location>
        <topology evidence="1">Multi-pass membrane protein</topology>
    </subcellularLocation>
</comment>
<dbReference type="RefSeq" id="XP_007677744.1">
    <property type="nucleotide sequence ID" value="XM_007679554.1"/>
</dbReference>
<evidence type="ECO:0000313" key="6">
    <source>
        <dbReference type="EMBL" id="EMC95145.1"/>
    </source>
</evidence>
<feature type="transmembrane region" description="Helical" evidence="5">
    <location>
        <begin position="141"/>
        <end position="159"/>
    </location>
</feature>
<accession>M2N8I7</accession>
<dbReference type="Proteomes" id="UP000011761">
    <property type="component" value="Unassembled WGS sequence"/>
</dbReference>
<feature type="transmembrane region" description="Helical" evidence="5">
    <location>
        <begin position="73"/>
        <end position="97"/>
    </location>
</feature>
<dbReference type="GO" id="GO:0005886">
    <property type="term" value="C:plasma membrane"/>
    <property type="evidence" value="ECO:0007669"/>
    <property type="project" value="TreeGrafter"/>
</dbReference>
<dbReference type="InterPro" id="IPR011701">
    <property type="entry name" value="MFS"/>
</dbReference>
<feature type="transmembrane region" description="Helical" evidence="5">
    <location>
        <begin position="165"/>
        <end position="187"/>
    </location>
</feature>
<evidence type="ECO:0000256" key="4">
    <source>
        <dbReference type="ARBA" id="ARBA00023136"/>
    </source>
</evidence>
<dbReference type="PANTHER" id="PTHR23502:SF22">
    <property type="entry name" value="MAJOR FACILITATOR SUPERFAMILY (MFS) PROFILE DOMAIN-CONTAINING PROTEIN"/>
    <property type="match status" value="1"/>
</dbReference>
<dbReference type="Gene3D" id="1.20.1250.20">
    <property type="entry name" value="MFS general substrate transporter like domains"/>
    <property type="match status" value="1"/>
</dbReference>
<feature type="transmembrane region" description="Helical" evidence="5">
    <location>
        <begin position="227"/>
        <end position="249"/>
    </location>
</feature>
<feature type="transmembrane region" description="Helical" evidence="5">
    <location>
        <begin position="109"/>
        <end position="129"/>
    </location>
</feature>
<dbReference type="HOGENOM" id="CLU_008455_13_8_1"/>
<dbReference type="GO" id="GO:0022857">
    <property type="term" value="F:transmembrane transporter activity"/>
    <property type="evidence" value="ECO:0007669"/>
    <property type="project" value="InterPro"/>
</dbReference>
<dbReference type="Pfam" id="PF07690">
    <property type="entry name" value="MFS_1"/>
    <property type="match status" value="1"/>
</dbReference>
<dbReference type="GeneID" id="19107792"/>
<evidence type="ECO:0000256" key="5">
    <source>
        <dbReference type="SAM" id="Phobius"/>
    </source>
</evidence>
<evidence type="ECO:0000256" key="3">
    <source>
        <dbReference type="ARBA" id="ARBA00022989"/>
    </source>
</evidence>
<name>M2N8I7_BAUPA</name>
<evidence type="ECO:0000256" key="1">
    <source>
        <dbReference type="ARBA" id="ARBA00004141"/>
    </source>
</evidence>
<feature type="transmembrane region" description="Helical" evidence="5">
    <location>
        <begin position="308"/>
        <end position="332"/>
    </location>
</feature>
<evidence type="ECO:0008006" key="8">
    <source>
        <dbReference type="Google" id="ProtNLM"/>
    </source>
</evidence>
<keyword evidence="4 5" id="KW-0472">Membrane</keyword>
<dbReference type="KEGG" id="bcom:BAUCODRAFT_123616"/>
<evidence type="ECO:0000313" key="7">
    <source>
        <dbReference type="Proteomes" id="UP000011761"/>
    </source>
</evidence>
<sequence>MKEEQVDLEELHREPTVVAVPPGALTEAGVLLDVEGSNLHDLKLAEDGHTVLLPQPTELDSDPLNWSSRRKHLILFTVAFGALCADFTSAAGTATIFLQGEEWNMSPNVVNYSGNFNVLMMGLGGLLWVPMTRYWGRGPTLFWATLIGLFFSLGSALAPTWPTFYAMRALMGWFLTAPQTISIAFLKDMFFFHERARKIGLWSTLYIASPYIGPCFANFIVGQTGNWRAVFWLNTGIVALQMCFILCFIDETWFDRDVPSSEHPPRAQGVMYRIPRLLGMWQIKHHSEYFDTVWSSYRCFAAVLTKPALVLILCNYLLIFAWAIGINITTSILFATPAEFGGYGYSNTQLGYLYFTPIIAVFLGEAFGHPWNDWTARHYIHRHHGVFEAESRLWTIYIGIAFMVAGLILVGQTLQHHLSVVGIIFGWGMNVFGVMLNSVSVTSYALDSYPMAPAEVAGWINFMRVIGGFSVGYFQQPWGQRVGFDASFGTQAAIVAFSGIFVATAHIYGHRLRAHFGPIRSK</sequence>
<feature type="transmembrane region" description="Helical" evidence="5">
    <location>
        <begin position="458"/>
        <end position="476"/>
    </location>
</feature>
<feature type="transmembrane region" description="Helical" evidence="5">
    <location>
        <begin position="488"/>
        <end position="508"/>
    </location>
</feature>
<protein>
    <recommendedName>
        <fullName evidence="8">Major facilitator superfamily (MFS) profile domain-containing protein</fullName>
    </recommendedName>
</protein>
<keyword evidence="2 5" id="KW-0812">Transmembrane</keyword>